<sequence length="154" mass="17135">MVKNETQCLEINQWRNTDFSRRLITRQKSGSGGAAGSFAPPEKSLRRTRVTNYGEMILENKGTLPTIVPLHLGYFQNAAQNHAMCVSALLAAGKSKQFKDACCIQAAQGGYIFEPMNVLLFSHNPCATRHWLCEVKRIIANYGKILQPLIIALI</sequence>
<keyword evidence="2" id="KW-1185">Reference proteome</keyword>
<dbReference type="EMBL" id="JSZA02000111">
    <property type="protein sequence ID" value="TGO02560.1"/>
    <property type="molecule type" value="Genomic_DNA"/>
</dbReference>
<protein>
    <submittedName>
        <fullName evidence="1">Uncharacterized protein</fullName>
    </submittedName>
</protein>
<evidence type="ECO:0000313" key="2">
    <source>
        <dbReference type="Proteomes" id="UP000030428"/>
    </source>
</evidence>
<dbReference type="AlphaFoldDB" id="A0A4E0QRG0"/>
<accession>A0A4E0QRG0</accession>
<name>A0A4E0QRG0_9GAMM</name>
<comment type="caution">
    <text evidence="1">The sequence shown here is derived from an EMBL/GenBank/DDBJ whole genome shotgun (WGS) entry which is preliminary data.</text>
</comment>
<evidence type="ECO:0000313" key="1">
    <source>
        <dbReference type="EMBL" id="TGO02560.1"/>
    </source>
</evidence>
<reference evidence="1 2" key="1">
    <citation type="journal article" date="2016" name="Front. Microbiol.">
        <title>Single-Cell (Meta-)Genomics of a Dimorphic Candidatus Thiomargarita nelsonii Reveals Genomic Plasticity.</title>
        <authorList>
            <person name="Flood B.E."/>
            <person name="Fliss P."/>
            <person name="Jones D.S."/>
            <person name="Dick G.J."/>
            <person name="Jain S."/>
            <person name="Kaster A.K."/>
            <person name="Winkel M."/>
            <person name="Mussmann M."/>
            <person name="Bailey J."/>
        </authorList>
    </citation>
    <scope>NUCLEOTIDE SEQUENCE [LARGE SCALE GENOMIC DNA]</scope>
    <source>
        <strain evidence="1">Hydrate Ridge</strain>
    </source>
</reference>
<proteinExistence type="predicted"/>
<dbReference type="Proteomes" id="UP000030428">
    <property type="component" value="Unassembled WGS sequence"/>
</dbReference>
<gene>
    <name evidence="1" type="ORF">PN36_23095</name>
</gene>
<organism evidence="1 2">
    <name type="scientific">Candidatus Thiomargarita nelsonii</name>
    <dbReference type="NCBI Taxonomy" id="1003181"/>
    <lineage>
        <taxon>Bacteria</taxon>
        <taxon>Pseudomonadati</taxon>
        <taxon>Pseudomonadota</taxon>
        <taxon>Gammaproteobacteria</taxon>
        <taxon>Thiotrichales</taxon>
        <taxon>Thiotrichaceae</taxon>
        <taxon>Thiomargarita</taxon>
    </lineage>
</organism>